<protein>
    <submittedName>
        <fullName evidence="1">Uncharacterized protein</fullName>
    </submittedName>
</protein>
<dbReference type="InterPro" id="IPR046556">
    <property type="entry name" value="DUF6710"/>
</dbReference>
<dbReference type="RefSeq" id="WP_102195384.1">
    <property type="nucleotide sequence ID" value="NZ_NIPR01000005.1"/>
</dbReference>
<dbReference type="EMBL" id="NIPR01000005">
    <property type="protein sequence ID" value="PMD73052.1"/>
    <property type="molecule type" value="Genomic_DNA"/>
</dbReference>
<name>A0A2N7AWE1_9LACO</name>
<evidence type="ECO:0000313" key="1">
    <source>
        <dbReference type="EMBL" id="PMD73052.1"/>
    </source>
</evidence>
<organism evidence="1 2">
    <name type="scientific">Companilactobacillus nuruki</name>
    <dbReference type="NCBI Taxonomy" id="1993540"/>
    <lineage>
        <taxon>Bacteria</taxon>
        <taxon>Bacillati</taxon>
        <taxon>Bacillota</taxon>
        <taxon>Bacilli</taxon>
        <taxon>Lactobacillales</taxon>
        <taxon>Lactobacillaceae</taxon>
        <taxon>Companilactobacillus</taxon>
    </lineage>
</organism>
<dbReference type="OrthoDB" id="2340056at2"/>
<keyword evidence="2" id="KW-1185">Reference proteome</keyword>
<evidence type="ECO:0000313" key="2">
    <source>
        <dbReference type="Proteomes" id="UP000235649"/>
    </source>
</evidence>
<dbReference type="AlphaFoldDB" id="A0A2N7AWE1"/>
<dbReference type="Pfam" id="PF20457">
    <property type="entry name" value="DUF6710"/>
    <property type="match status" value="1"/>
</dbReference>
<gene>
    <name evidence="1" type="ORF">CBP76_02660</name>
</gene>
<sequence>MERQRTLIKILKIICSSLNYQMAYQTLRMPHSTMNNTGWYTPPYHYEVKKYKTIDLLKNPIYIRSNEAAIIVQPWHNERIIDNLIHIGGNSGNNLDESNTNIRNEYVYPLGIVMCEGGNHSQFSGIHSK</sequence>
<proteinExistence type="predicted"/>
<accession>A0A2N7AWE1</accession>
<reference evidence="1 2" key="1">
    <citation type="submission" date="2017-05" db="EMBL/GenBank/DDBJ databases">
        <title>Lactobacillus nurukis nov., sp. nov., isolated from nuruk.</title>
        <authorList>
            <person name="Kim S.-J."/>
        </authorList>
    </citation>
    <scope>NUCLEOTIDE SEQUENCE [LARGE SCALE GENOMIC DNA]</scope>
    <source>
        <strain evidence="1 2">SYF10-1a</strain>
    </source>
</reference>
<comment type="caution">
    <text evidence="1">The sequence shown here is derived from an EMBL/GenBank/DDBJ whole genome shotgun (WGS) entry which is preliminary data.</text>
</comment>
<dbReference type="Proteomes" id="UP000235649">
    <property type="component" value="Unassembled WGS sequence"/>
</dbReference>